<keyword evidence="2" id="KW-1185">Reference proteome</keyword>
<reference evidence="1 2" key="1">
    <citation type="submission" date="2018-05" db="EMBL/GenBank/DDBJ databases">
        <title>Leucothrix arctica sp. nov., isolated from Arctic seawater.</title>
        <authorList>
            <person name="Choi A."/>
            <person name="Baek K."/>
        </authorList>
    </citation>
    <scope>NUCLEOTIDE SEQUENCE [LARGE SCALE GENOMIC DNA]</scope>
    <source>
        <strain evidence="1 2">IMCC9719</strain>
    </source>
</reference>
<dbReference type="OrthoDB" id="9966331at2"/>
<dbReference type="RefSeq" id="WP_109825702.1">
    <property type="nucleotide sequence ID" value="NZ_QGKL01000042.1"/>
</dbReference>
<evidence type="ECO:0000313" key="1">
    <source>
        <dbReference type="EMBL" id="PWQ93670.1"/>
    </source>
</evidence>
<proteinExistence type="predicted"/>
<name>A0A317CBD6_9GAMM</name>
<gene>
    <name evidence="1" type="ORF">DKT75_18835</name>
</gene>
<dbReference type="Proteomes" id="UP000245506">
    <property type="component" value="Unassembled WGS sequence"/>
</dbReference>
<organism evidence="1 2">
    <name type="scientific">Leucothrix arctica</name>
    <dbReference type="NCBI Taxonomy" id="1481894"/>
    <lineage>
        <taxon>Bacteria</taxon>
        <taxon>Pseudomonadati</taxon>
        <taxon>Pseudomonadota</taxon>
        <taxon>Gammaproteobacteria</taxon>
        <taxon>Thiotrichales</taxon>
        <taxon>Thiotrichaceae</taxon>
        <taxon>Leucothrix</taxon>
    </lineage>
</organism>
<accession>A0A317CBD6</accession>
<dbReference type="EMBL" id="QGKL01000042">
    <property type="protein sequence ID" value="PWQ93670.1"/>
    <property type="molecule type" value="Genomic_DNA"/>
</dbReference>
<sequence length="67" mass="7537">MTQKQTLLKEINDMKAQLADSKRGAESWNSKRTKTNGIAFSSKLTTQSLEAKIKVLSEELRVLQNAK</sequence>
<evidence type="ECO:0000313" key="2">
    <source>
        <dbReference type="Proteomes" id="UP000245506"/>
    </source>
</evidence>
<dbReference type="AlphaFoldDB" id="A0A317CBD6"/>
<comment type="caution">
    <text evidence="1">The sequence shown here is derived from an EMBL/GenBank/DDBJ whole genome shotgun (WGS) entry which is preliminary data.</text>
</comment>
<protein>
    <submittedName>
        <fullName evidence="1">Uncharacterized protein</fullName>
    </submittedName>
</protein>